<name>A0A370FYL0_GLULI</name>
<reference evidence="1 4" key="2">
    <citation type="submission" date="2020-04" db="EMBL/GenBank/DDBJ databases">
        <title>Description of novel Gluconacetobacter.</title>
        <authorList>
            <person name="Sombolestani A."/>
        </authorList>
    </citation>
    <scope>NUCLEOTIDE SEQUENCE [LARGE SCALE GENOMIC DNA]</scope>
    <source>
        <strain evidence="1 4">LMG 1382</strain>
    </source>
</reference>
<dbReference type="EMBL" id="JABEQI010000007">
    <property type="protein sequence ID" value="MBB2187180.1"/>
    <property type="molecule type" value="Genomic_DNA"/>
</dbReference>
<accession>A0A370FYL0</accession>
<dbReference type="Proteomes" id="UP000562982">
    <property type="component" value="Unassembled WGS sequence"/>
</dbReference>
<dbReference type="PANTHER" id="PTHR40267:SF1">
    <property type="entry name" value="BLR3294 PROTEIN"/>
    <property type="match status" value="1"/>
</dbReference>
<keyword evidence="2" id="KW-0413">Isomerase</keyword>
<dbReference type="Gene3D" id="3.40.50.12500">
    <property type="match status" value="1"/>
</dbReference>
<dbReference type="Pfam" id="PF17645">
    <property type="entry name" value="Amdase"/>
    <property type="match status" value="1"/>
</dbReference>
<evidence type="ECO:0000313" key="4">
    <source>
        <dbReference type="Proteomes" id="UP000562982"/>
    </source>
</evidence>
<dbReference type="InterPro" id="IPR026286">
    <property type="entry name" value="MaiA/AMDase"/>
</dbReference>
<comment type="caution">
    <text evidence="2">The sequence shown here is derived from an EMBL/GenBank/DDBJ whole genome shotgun (WGS) entry which is preliminary data.</text>
</comment>
<keyword evidence="3" id="KW-1185">Reference proteome</keyword>
<protein>
    <submittedName>
        <fullName evidence="1">Arylmalonate decarboxylase</fullName>
    </submittedName>
    <submittedName>
        <fullName evidence="2">Maleate isomerase</fullName>
    </submittedName>
</protein>
<evidence type="ECO:0000313" key="1">
    <source>
        <dbReference type="EMBL" id="MBB2187180.1"/>
    </source>
</evidence>
<dbReference type="Proteomes" id="UP000254958">
    <property type="component" value="Unassembled WGS sequence"/>
</dbReference>
<dbReference type="AlphaFoldDB" id="A0A370FYL0"/>
<reference evidence="2 3" key="1">
    <citation type="submission" date="2018-07" db="EMBL/GenBank/DDBJ databases">
        <title>Genomic Encyclopedia of Type Strains, Phase IV (KMG-IV): sequencing the most valuable type-strain genomes for metagenomic binning, comparative biology and taxonomic classification.</title>
        <authorList>
            <person name="Goeker M."/>
        </authorList>
    </citation>
    <scope>NUCLEOTIDE SEQUENCE [LARGE SCALE GENOMIC DNA]</scope>
    <source>
        <strain evidence="2 3">DSM 5603</strain>
    </source>
</reference>
<gene>
    <name evidence="2" type="ORF">C7453_10812</name>
    <name evidence="1" type="ORF">HLH32_12455</name>
</gene>
<organism evidence="2 3">
    <name type="scientific">Gluconacetobacter liquefaciens</name>
    <name type="common">Acetobacter liquefaciens</name>
    <dbReference type="NCBI Taxonomy" id="89584"/>
    <lineage>
        <taxon>Bacteria</taxon>
        <taxon>Pseudomonadati</taxon>
        <taxon>Pseudomonadota</taxon>
        <taxon>Alphaproteobacteria</taxon>
        <taxon>Acetobacterales</taxon>
        <taxon>Acetobacteraceae</taxon>
        <taxon>Gluconacetobacter</taxon>
    </lineage>
</organism>
<dbReference type="EMBL" id="QQAW01000008">
    <property type="protein sequence ID" value="RDI36721.1"/>
    <property type="molecule type" value="Genomic_DNA"/>
</dbReference>
<dbReference type="PANTHER" id="PTHR40267">
    <property type="entry name" value="BLR3294 PROTEIN"/>
    <property type="match status" value="1"/>
</dbReference>
<dbReference type="OrthoDB" id="9816064at2"/>
<evidence type="ECO:0000313" key="3">
    <source>
        <dbReference type="Proteomes" id="UP000254958"/>
    </source>
</evidence>
<dbReference type="InterPro" id="IPR053714">
    <property type="entry name" value="Iso_Racemase_Enz_sf"/>
</dbReference>
<dbReference type="RefSeq" id="WP_114728083.1">
    <property type="nucleotide sequence ID" value="NZ_BJMI01000017.1"/>
</dbReference>
<dbReference type="GO" id="GO:0016853">
    <property type="term" value="F:isomerase activity"/>
    <property type="evidence" value="ECO:0007669"/>
    <property type="project" value="UniProtKB-KW"/>
</dbReference>
<evidence type="ECO:0000313" key="2">
    <source>
        <dbReference type="EMBL" id="RDI36721.1"/>
    </source>
</evidence>
<proteinExistence type="predicted"/>
<sequence>MRSETLAAAQRAGLTDLEGMPRLGVLVPPANPTVEPELARLLLPAGKLYAARFPVMPDTTLDERNARYIDLYGPTLGQMAGLSLNAAVVGLTGPSYRLLPDGDRALSERLGTEAMKVATASHAIGCLLEALGVRRLALVSPYQKALTAQAVAYWEAAGHDVVQVVSLSETFRAYEMGTADVQRGLDGISGEAQAVVISGTGLLTLPAILAARQAGSVPVLSSNIACAWWLRRAAGVRVSAPVLEAVLPEVA</sequence>